<keyword evidence="2" id="KW-1185">Reference proteome</keyword>
<accession>A0AAE0DN30</accession>
<protein>
    <submittedName>
        <fullName evidence="1">Uncharacterized protein</fullName>
    </submittedName>
</protein>
<reference evidence="1" key="1">
    <citation type="submission" date="2022-11" db="EMBL/GenBank/DDBJ databases">
        <title>Chromosomal genome sequence assembly and mating type (MAT) locus characterization of the leprose asexual lichenized fungus Lepraria neglecta (Nyl.) Erichsen.</title>
        <authorList>
            <person name="Allen J.L."/>
            <person name="Pfeffer B."/>
        </authorList>
    </citation>
    <scope>NUCLEOTIDE SEQUENCE</scope>
    <source>
        <strain evidence="1">Allen 5258</strain>
    </source>
</reference>
<gene>
    <name evidence="1" type="ORF">OEA41_007586</name>
</gene>
<dbReference type="Proteomes" id="UP001276659">
    <property type="component" value="Unassembled WGS sequence"/>
</dbReference>
<evidence type="ECO:0000313" key="2">
    <source>
        <dbReference type="Proteomes" id="UP001276659"/>
    </source>
</evidence>
<name>A0AAE0DN30_9LECA</name>
<organism evidence="1 2">
    <name type="scientific">Lepraria neglecta</name>
    <dbReference type="NCBI Taxonomy" id="209136"/>
    <lineage>
        <taxon>Eukaryota</taxon>
        <taxon>Fungi</taxon>
        <taxon>Dikarya</taxon>
        <taxon>Ascomycota</taxon>
        <taxon>Pezizomycotina</taxon>
        <taxon>Lecanoromycetes</taxon>
        <taxon>OSLEUM clade</taxon>
        <taxon>Lecanoromycetidae</taxon>
        <taxon>Lecanorales</taxon>
        <taxon>Lecanorineae</taxon>
        <taxon>Stereocaulaceae</taxon>
        <taxon>Lepraria</taxon>
    </lineage>
</organism>
<dbReference type="AlphaFoldDB" id="A0AAE0DN30"/>
<comment type="caution">
    <text evidence="1">The sequence shown here is derived from an EMBL/GenBank/DDBJ whole genome shotgun (WGS) entry which is preliminary data.</text>
</comment>
<evidence type="ECO:0000313" key="1">
    <source>
        <dbReference type="EMBL" id="KAK3176263.1"/>
    </source>
</evidence>
<sequence>MQQLVARIAETEGSQCDSDAIRWQTWAQQQLSADPSLTVSTLFLSATGGDTSNQPGVNFTFDTWLFDALNRAFHPTIDGQDGVMSIMLSAYSATPPHTVSNGAFALTSETGVARRTAPVEREDVPVVTPAPKPKAFRA</sequence>
<proteinExistence type="predicted"/>
<dbReference type="EMBL" id="JASNWA010000004">
    <property type="protein sequence ID" value="KAK3176263.1"/>
    <property type="molecule type" value="Genomic_DNA"/>
</dbReference>